<proteinExistence type="predicted"/>
<accession>A0A0A9KE62</accession>
<reference evidence="1" key="2">
    <citation type="journal article" date="2015" name="Data Brief">
        <title>Shoot transcriptome of the giant reed, Arundo donax.</title>
        <authorList>
            <person name="Barrero R.A."/>
            <person name="Guerrero F.D."/>
            <person name="Moolhuijzen P."/>
            <person name="Goolsby J.A."/>
            <person name="Tidwell J."/>
            <person name="Bellgard S.E."/>
            <person name="Bellgard M.I."/>
        </authorList>
    </citation>
    <scope>NUCLEOTIDE SEQUENCE</scope>
    <source>
        <tissue evidence="1">Shoot tissue taken approximately 20 cm above the soil surface</tissue>
    </source>
</reference>
<evidence type="ECO:0000313" key="1">
    <source>
        <dbReference type="EMBL" id="JAE20135.1"/>
    </source>
</evidence>
<dbReference type="AlphaFoldDB" id="A0A0A9KE62"/>
<sequence>MTKKHITMLKRLWLGQAFWPREYTKRARNQCQSTFLERSHGLT</sequence>
<reference evidence="1" key="1">
    <citation type="submission" date="2014-09" db="EMBL/GenBank/DDBJ databases">
        <authorList>
            <person name="Magalhaes I.L.F."/>
            <person name="Oliveira U."/>
            <person name="Santos F.R."/>
            <person name="Vidigal T.H.D.A."/>
            <person name="Brescovit A.D."/>
            <person name="Santos A.J."/>
        </authorList>
    </citation>
    <scope>NUCLEOTIDE SEQUENCE</scope>
    <source>
        <tissue evidence="1">Shoot tissue taken approximately 20 cm above the soil surface</tissue>
    </source>
</reference>
<dbReference type="EMBL" id="GBRH01177761">
    <property type="protein sequence ID" value="JAE20135.1"/>
    <property type="molecule type" value="Transcribed_RNA"/>
</dbReference>
<organism evidence="1">
    <name type="scientific">Arundo donax</name>
    <name type="common">Giant reed</name>
    <name type="synonym">Donax arundinaceus</name>
    <dbReference type="NCBI Taxonomy" id="35708"/>
    <lineage>
        <taxon>Eukaryota</taxon>
        <taxon>Viridiplantae</taxon>
        <taxon>Streptophyta</taxon>
        <taxon>Embryophyta</taxon>
        <taxon>Tracheophyta</taxon>
        <taxon>Spermatophyta</taxon>
        <taxon>Magnoliopsida</taxon>
        <taxon>Liliopsida</taxon>
        <taxon>Poales</taxon>
        <taxon>Poaceae</taxon>
        <taxon>PACMAD clade</taxon>
        <taxon>Arundinoideae</taxon>
        <taxon>Arundineae</taxon>
        <taxon>Arundo</taxon>
    </lineage>
</organism>
<protein>
    <submittedName>
        <fullName evidence="1">Uncharacterized protein</fullName>
    </submittedName>
</protein>
<name>A0A0A9KE62_ARUDO</name>